<dbReference type="OrthoDB" id="3199516at2759"/>
<evidence type="ECO:0000313" key="3">
    <source>
        <dbReference type="Proteomes" id="UP000285405"/>
    </source>
</evidence>
<organism evidence="2 3">
    <name type="scientific">Golovinomyces cichoracearum</name>
    <dbReference type="NCBI Taxonomy" id="62708"/>
    <lineage>
        <taxon>Eukaryota</taxon>
        <taxon>Fungi</taxon>
        <taxon>Dikarya</taxon>
        <taxon>Ascomycota</taxon>
        <taxon>Pezizomycotina</taxon>
        <taxon>Leotiomycetes</taxon>
        <taxon>Erysiphales</taxon>
        <taxon>Erysiphaceae</taxon>
        <taxon>Golovinomyces</taxon>
    </lineage>
</organism>
<dbReference type="Proteomes" id="UP000285405">
    <property type="component" value="Unassembled WGS sequence"/>
</dbReference>
<feature type="region of interest" description="Disordered" evidence="1">
    <location>
        <begin position="820"/>
        <end position="841"/>
    </location>
</feature>
<evidence type="ECO:0000313" key="2">
    <source>
        <dbReference type="EMBL" id="RKF56235.1"/>
    </source>
</evidence>
<accession>A0A420HFQ3</accession>
<proteinExistence type="predicted"/>
<gene>
    <name evidence="2" type="ORF">GcC1_198015</name>
</gene>
<sequence length="899" mass="100272">MVFYAQIEGSKLSPTIVPDSMAEKAERLNCGSQAKITKILHDRATEYTVVNLKGKPLNLLHLPVDLLKLIIKDVAHTNDLTALALTHSILYCLAIPHIYSRFDIVWPDIIPTTNLSSDVDALTFGLATFCGGNSFRNYGMNELGTCDISATVNGERNSYPRLTNNYPQYTRTFSISNGPREWVNEYLITKASGKMLGTLVAIAVARMTNLENFIWDMPTGVISDVWLALSSLQKKNTSEKCKLERVWVRWHDNSEAVSQSTIHNSNSLSNSPPQILAGATTMSSIGWKIPVNSTPTATDIGLQPITYAQSRVEYPTLSVLPPIKCLSVLDIDELEYLDEMSVLISNSKHCLRVLRVGISSKAENRDFTIAWDGTDLHQIDYSAHWPGASTIGQRRLGGVLGVLLGRVYNIRKEIETGKNSINFTSTTSISLEVPQIQSQSLAQASVVSRGMLSNSVPGTFEIDSHNNLNEDMPLSEADLHNTESSNLSLRAHRAGYIYGQRPPGHFGAANAERRFKSSPGSNLEPKSIPKNIPSEMKRLDSKLQIHTLELERVPLSIAVLQNAFDWSIMTNLTILGCTQHENLWEMLRNNFAPTSPLPHSKISLKNLGISKSSQYHLNLKKIHTDAVTQTLISFLKETLAPNTLETLFLQDRKCTTPTSVTIDAIYRGPLRRHRSSLRKLILDSSDKALGEHISSSESTRWMAWMPNRGLLNFLTSGHMSNLQELSIAINYKDWHHFLQRLPRISHLHSLNVPFIANHVITTLDSRELALQIVDVIFLRPEIELCYIGILNKCYEVIESKHSDMNSASVDMHLGDLASGPESVTINHNEHEDEDDSQTATSASVSIDLGENGLEISQHSGSDSESFECPRNDTKHQLRLREILFYEDKVAIFSARHGRL</sequence>
<protein>
    <submittedName>
        <fullName evidence="2">F-box domain-containing protein</fullName>
    </submittedName>
</protein>
<reference evidence="2 3" key="1">
    <citation type="journal article" date="2018" name="BMC Genomics">
        <title>Comparative genome analyses reveal sequence features reflecting distinct modes of host-adaptation between dicot and monocot powdery mildew.</title>
        <authorList>
            <person name="Wu Y."/>
            <person name="Ma X."/>
            <person name="Pan Z."/>
            <person name="Kale S.D."/>
            <person name="Song Y."/>
            <person name="King H."/>
            <person name="Zhang Q."/>
            <person name="Presley C."/>
            <person name="Deng X."/>
            <person name="Wei C.I."/>
            <person name="Xiao S."/>
        </authorList>
    </citation>
    <scope>NUCLEOTIDE SEQUENCE [LARGE SCALE GENOMIC DNA]</scope>
    <source>
        <strain evidence="2">UCSC1</strain>
    </source>
</reference>
<evidence type="ECO:0000256" key="1">
    <source>
        <dbReference type="SAM" id="MobiDB-lite"/>
    </source>
</evidence>
<name>A0A420HFQ3_9PEZI</name>
<comment type="caution">
    <text evidence="2">The sequence shown here is derived from an EMBL/GenBank/DDBJ whole genome shotgun (WGS) entry which is preliminary data.</text>
</comment>
<dbReference type="EMBL" id="MCBR01019836">
    <property type="protein sequence ID" value="RKF56235.1"/>
    <property type="molecule type" value="Genomic_DNA"/>
</dbReference>
<dbReference type="AlphaFoldDB" id="A0A420HFQ3"/>